<dbReference type="eggNOG" id="ENOG502S8GC">
    <property type="taxonomic scope" value="Eukaryota"/>
</dbReference>
<evidence type="ECO:0000313" key="4">
    <source>
        <dbReference type="Proteomes" id="UP000007148"/>
    </source>
</evidence>
<organism evidence="3 4">
    <name type="scientific">Serendipita indica (strain DSM 11827)</name>
    <name type="common">Root endophyte fungus</name>
    <name type="synonym">Piriformospora indica</name>
    <dbReference type="NCBI Taxonomy" id="1109443"/>
    <lineage>
        <taxon>Eukaryota</taxon>
        <taxon>Fungi</taxon>
        <taxon>Dikarya</taxon>
        <taxon>Basidiomycota</taxon>
        <taxon>Agaricomycotina</taxon>
        <taxon>Agaricomycetes</taxon>
        <taxon>Sebacinales</taxon>
        <taxon>Serendipitaceae</taxon>
        <taxon>Serendipita</taxon>
    </lineage>
</organism>
<dbReference type="Pfam" id="PF24803">
    <property type="entry name" value="DUF7704"/>
    <property type="match status" value="1"/>
</dbReference>
<dbReference type="HOGENOM" id="CLU_112091_3_0_1"/>
<keyword evidence="4" id="KW-1185">Reference proteome</keyword>
<dbReference type="PANTHER" id="PTHR37019">
    <property type="entry name" value="CHROMOSOME 1, WHOLE GENOME SHOTGUN SEQUENCE"/>
    <property type="match status" value="1"/>
</dbReference>
<keyword evidence="1" id="KW-0812">Transmembrane</keyword>
<keyword evidence="1" id="KW-0472">Membrane</keyword>
<feature type="transmembrane region" description="Helical" evidence="1">
    <location>
        <begin position="134"/>
        <end position="152"/>
    </location>
</feature>
<gene>
    <name evidence="3" type="ORF">PIIN_03320</name>
</gene>
<dbReference type="Proteomes" id="UP000007148">
    <property type="component" value="Unassembled WGS sequence"/>
</dbReference>
<feature type="domain" description="DUF7704" evidence="2">
    <location>
        <begin position="7"/>
        <end position="157"/>
    </location>
</feature>
<proteinExistence type="predicted"/>
<accession>G4TDL6</accession>
<evidence type="ECO:0000259" key="2">
    <source>
        <dbReference type="Pfam" id="PF24803"/>
    </source>
</evidence>
<reference evidence="3 4" key="1">
    <citation type="journal article" date="2011" name="PLoS Pathog.">
        <title>Endophytic Life Strategies Decoded by Genome and Transcriptome Analyses of the Mutualistic Root Symbiont Piriformospora indica.</title>
        <authorList>
            <person name="Zuccaro A."/>
            <person name="Lahrmann U."/>
            <person name="Guldener U."/>
            <person name="Langen G."/>
            <person name="Pfiffi S."/>
            <person name="Biedenkopf D."/>
            <person name="Wong P."/>
            <person name="Samans B."/>
            <person name="Grimm C."/>
            <person name="Basiewicz M."/>
            <person name="Murat C."/>
            <person name="Martin F."/>
            <person name="Kogel K.H."/>
        </authorList>
    </citation>
    <scope>NUCLEOTIDE SEQUENCE [LARGE SCALE GENOMIC DNA]</scope>
    <source>
        <strain evidence="3 4">DSM 11827</strain>
    </source>
</reference>
<dbReference type="EMBL" id="CAFZ01000054">
    <property type="protein sequence ID" value="CCA69420.1"/>
    <property type="molecule type" value="Genomic_DNA"/>
</dbReference>
<name>G4TDL6_SERID</name>
<evidence type="ECO:0000313" key="3">
    <source>
        <dbReference type="EMBL" id="CCA69420.1"/>
    </source>
</evidence>
<evidence type="ECO:0000256" key="1">
    <source>
        <dbReference type="SAM" id="Phobius"/>
    </source>
</evidence>
<dbReference type="PANTHER" id="PTHR37019:SF2">
    <property type="entry name" value="EXPERA DOMAIN-CONTAINING PROTEIN"/>
    <property type="match status" value="1"/>
</dbReference>
<protein>
    <recommendedName>
        <fullName evidence="2">DUF7704 domain-containing protein</fullName>
    </recommendedName>
</protein>
<dbReference type="OMA" id="TMAIWQL"/>
<dbReference type="InParanoid" id="G4TDL6"/>
<keyword evidence="1" id="KW-1133">Transmembrane helix</keyword>
<dbReference type="AlphaFoldDB" id="G4TDL6"/>
<feature type="transmembrane region" description="Helical" evidence="1">
    <location>
        <begin position="101"/>
        <end position="122"/>
    </location>
</feature>
<dbReference type="InterPro" id="IPR056121">
    <property type="entry name" value="DUF7704"/>
</dbReference>
<dbReference type="STRING" id="1109443.G4TDL6"/>
<feature type="transmembrane region" description="Helical" evidence="1">
    <location>
        <begin position="15"/>
        <end position="40"/>
    </location>
</feature>
<dbReference type="OrthoDB" id="2937326at2759"/>
<sequence length="170" mass="18677">MAAPFPALTGFYKLLFLYIEPALTIIPAFIIGFYPGAVWFHNELALGSKPILNLEPGARMAFWQLASCYGLIGMISSLVLRTARDAIKHDPAAQERVVGSLLVALAIADLIHIAVTVLATPIEILTNPSVWNGAFIGNVPFTLFLFASRFAWFQGLGRKAYYYSVKVKTQ</sequence>
<feature type="transmembrane region" description="Helical" evidence="1">
    <location>
        <begin position="60"/>
        <end position="80"/>
    </location>
</feature>
<comment type="caution">
    <text evidence="3">The sequence shown here is derived from an EMBL/GenBank/DDBJ whole genome shotgun (WGS) entry which is preliminary data.</text>
</comment>